<dbReference type="PANTHER" id="PTHR36574:SF1">
    <property type="entry name" value="RHAMNOGALACTURONATE LYASE-RELATED"/>
    <property type="match status" value="1"/>
</dbReference>
<dbReference type="InterPro" id="IPR029411">
    <property type="entry name" value="RG-lyase_III"/>
</dbReference>
<dbReference type="PANTHER" id="PTHR36574">
    <property type="entry name" value="RHAMNOGALACTURONATE LYASE-RELATED"/>
    <property type="match status" value="1"/>
</dbReference>
<evidence type="ECO:0000259" key="11">
    <source>
        <dbReference type="Pfam" id="PF14683"/>
    </source>
</evidence>
<dbReference type="Gene3D" id="2.60.40.1120">
    <property type="entry name" value="Carboxypeptidase-like, regulatory domain"/>
    <property type="match status" value="1"/>
</dbReference>
<evidence type="ECO:0000259" key="10">
    <source>
        <dbReference type="Pfam" id="PF09284"/>
    </source>
</evidence>
<evidence type="ECO:0000256" key="9">
    <source>
        <dbReference type="ARBA" id="ARBA00023316"/>
    </source>
</evidence>
<evidence type="ECO:0000313" key="13">
    <source>
        <dbReference type="EMBL" id="MBD3921775.1"/>
    </source>
</evidence>
<dbReference type="SUPFAM" id="SSF49452">
    <property type="entry name" value="Starch-binding domain-like"/>
    <property type="match status" value="1"/>
</dbReference>
<evidence type="ECO:0000256" key="8">
    <source>
        <dbReference type="ARBA" id="ARBA00023239"/>
    </source>
</evidence>
<dbReference type="SUPFAM" id="SSF74650">
    <property type="entry name" value="Galactose mutarotase-like"/>
    <property type="match status" value="1"/>
</dbReference>
<dbReference type="InterPro" id="IPR013784">
    <property type="entry name" value="Carb-bd-like_fold"/>
</dbReference>
<comment type="caution">
    <text evidence="13">The sequence shown here is derived from an EMBL/GenBank/DDBJ whole genome shotgun (WGS) entry which is preliminary data.</text>
</comment>
<evidence type="ECO:0000256" key="1">
    <source>
        <dbReference type="ARBA" id="ARBA00001324"/>
    </source>
</evidence>
<dbReference type="InterPro" id="IPR016590">
    <property type="entry name" value="Rhamnogalacturonase_B"/>
</dbReference>
<comment type="catalytic activity">
    <reaction evidence="1">
        <text>Endotype eliminative cleavage of L-alpha-rhamnopyranosyl-(1-&gt;4)-alpha-D-galactopyranosyluronic acid bonds of rhamnogalacturonan I domains in ramified hairy regions of pectin leaving L-rhamnopyranose at the reducing end and 4-deoxy-4,5-unsaturated D-galactopyranosyluronic acid at the non-reducing end.</text>
        <dbReference type="EC" id="4.2.2.23"/>
    </reaction>
</comment>
<dbReference type="EMBL" id="JACXZA010000006">
    <property type="protein sequence ID" value="MBD3921775.1"/>
    <property type="molecule type" value="Genomic_DNA"/>
</dbReference>
<dbReference type="InterPro" id="IPR008979">
    <property type="entry name" value="Galactose-bd-like_sf"/>
</dbReference>
<feature type="domain" description="Rhamnogalacturonase B N-terminal" evidence="10">
    <location>
        <begin position="31"/>
        <end position="269"/>
    </location>
</feature>
<evidence type="ECO:0000256" key="2">
    <source>
        <dbReference type="ARBA" id="ARBA00004613"/>
    </source>
</evidence>
<reference evidence="13 14" key="1">
    <citation type="submission" date="2020-09" db="EMBL/GenBank/DDBJ databases">
        <title>Paenibacillus sp. strain PR3 16S rRNA gene Genome sequencing and assembly.</title>
        <authorList>
            <person name="Kim J."/>
        </authorList>
    </citation>
    <scope>NUCLEOTIDE SEQUENCE [LARGE SCALE GENOMIC DNA]</scope>
    <source>
        <strain evidence="13 14">PR3</strain>
    </source>
</reference>
<evidence type="ECO:0000256" key="7">
    <source>
        <dbReference type="ARBA" id="ARBA00023157"/>
    </source>
</evidence>
<keyword evidence="5" id="KW-0964">Secreted</keyword>
<comment type="similarity">
    <text evidence="3">Belongs to the polysaccharide lyase 4 family.</text>
</comment>
<evidence type="ECO:0000259" key="12">
    <source>
        <dbReference type="Pfam" id="PF14686"/>
    </source>
</evidence>
<evidence type="ECO:0000256" key="4">
    <source>
        <dbReference type="ARBA" id="ARBA00012437"/>
    </source>
</evidence>
<evidence type="ECO:0000256" key="3">
    <source>
        <dbReference type="ARBA" id="ARBA00010418"/>
    </source>
</evidence>
<feature type="domain" description="Rhamnogalacturonan lyase" evidence="11">
    <location>
        <begin position="365"/>
        <end position="529"/>
    </location>
</feature>
<dbReference type="Gene3D" id="2.60.120.260">
    <property type="entry name" value="Galactose-binding domain-like"/>
    <property type="match status" value="1"/>
</dbReference>
<dbReference type="InterPro" id="IPR029413">
    <property type="entry name" value="RG-lyase_II"/>
</dbReference>
<evidence type="ECO:0000313" key="14">
    <source>
        <dbReference type="Proteomes" id="UP000609346"/>
    </source>
</evidence>
<organism evidence="13 14">
    <name type="scientific">Paenibacillus terricola</name>
    <dbReference type="NCBI Taxonomy" id="2763503"/>
    <lineage>
        <taxon>Bacteria</taxon>
        <taxon>Bacillati</taxon>
        <taxon>Bacillota</taxon>
        <taxon>Bacilli</taxon>
        <taxon>Bacillales</taxon>
        <taxon>Paenibacillaceae</taxon>
        <taxon>Paenibacillus</taxon>
    </lineage>
</organism>
<protein>
    <recommendedName>
        <fullName evidence="4">rhamnogalacturonan endolyase</fullName>
        <ecNumber evidence="4">4.2.2.23</ecNumber>
    </recommendedName>
</protein>
<gene>
    <name evidence="13" type="ORF">H8B09_23635</name>
</gene>
<dbReference type="Proteomes" id="UP000609346">
    <property type="component" value="Unassembled WGS sequence"/>
</dbReference>
<dbReference type="Pfam" id="PF14683">
    <property type="entry name" value="CBM-like"/>
    <property type="match status" value="1"/>
</dbReference>
<dbReference type="InterPro" id="IPR014718">
    <property type="entry name" value="GH-type_carb-bd"/>
</dbReference>
<dbReference type="Gene3D" id="2.70.98.10">
    <property type="match status" value="1"/>
</dbReference>
<dbReference type="CDD" id="cd10317">
    <property type="entry name" value="RGL4_C"/>
    <property type="match status" value="1"/>
</dbReference>
<keyword evidence="7" id="KW-1015">Disulfide bond</keyword>
<dbReference type="Pfam" id="PF14686">
    <property type="entry name" value="fn3_3"/>
    <property type="match status" value="1"/>
</dbReference>
<keyword evidence="6" id="KW-0732">Signal</keyword>
<feature type="domain" description="Rhamnogalacturonan lyase" evidence="12">
    <location>
        <begin position="285"/>
        <end position="350"/>
    </location>
</feature>
<dbReference type="SUPFAM" id="SSF49785">
    <property type="entry name" value="Galactose-binding domain-like"/>
    <property type="match status" value="1"/>
</dbReference>
<keyword evidence="9" id="KW-0961">Cell wall biogenesis/degradation</keyword>
<dbReference type="EC" id="4.2.2.23" evidence="4"/>
<keyword evidence="8" id="KW-0456">Lyase</keyword>
<comment type="subcellular location">
    <subcellularLocation>
        <location evidence="2">Secreted</location>
    </subcellularLocation>
</comment>
<dbReference type="InterPro" id="IPR015364">
    <property type="entry name" value="RhgB_N"/>
</dbReference>
<proteinExistence type="inferred from homology"/>
<evidence type="ECO:0000256" key="5">
    <source>
        <dbReference type="ARBA" id="ARBA00022525"/>
    </source>
</evidence>
<sequence>MDEFKVYSTVATPSEIQSLYTTEGGTTSLTVSTSGTNIIVNTGAGLSYIINQYGDLISANMNSTELQGNYKPSHTNSGFPSGTVSYQLFNSGSTVLITVATEPFTHYYASRAGENIIYMATNITQAVFGEFRYIFRGNGSVLTNRIAESMNEGAAGTAESGDVYLHADGHTSSKYYGNERAKDLSIKGVTGNNVGVFVAYGSREKSSGGPFYRDIQFQDAEVYNYTFSGHAQTEPLRLGLHGPYAYIFTTGSTPSLPSYSWMSSLNLQGWVADSTRGRVILNGLNGRVSGYDYTIGFSNSDAQYWYTPAPAGTTSMYGIIPGTYVMTVYKGELAVYTENVTVNPGAPTTLNTRTITGDPSTASAIWRIGDWDGTPLEFKNASSLSRMHPSDIRNASWGPTTFAVGSPADQFPAVQFRGANTPTTITFNLTAAQAAVAHTLKIGITVAYNNGRPNVAVNGINYGASISAQPAGRNITIGTYRGNNTTYTYNIPASSFVVGTNTMEIGPLSGSSDLGSWLSASFAYDCLELQ</sequence>
<dbReference type="InterPro" id="IPR011013">
    <property type="entry name" value="Gal_mutarotase_sf_dom"/>
</dbReference>
<accession>A0ABR8N1M8</accession>
<name>A0ABR8N1M8_9BACL</name>
<dbReference type="Pfam" id="PF09284">
    <property type="entry name" value="RhgB_N"/>
    <property type="match status" value="1"/>
</dbReference>
<keyword evidence="14" id="KW-1185">Reference proteome</keyword>
<evidence type="ECO:0000256" key="6">
    <source>
        <dbReference type="ARBA" id="ARBA00022729"/>
    </source>
</evidence>